<name>A0A4P7N8A3_PYROR</name>
<dbReference type="AlphaFoldDB" id="A0A4P7N8A3"/>
<protein>
    <submittedName>
        <fullName evidence="1">Uncharacterized protein</fullName>
    </submittedName>
</protein>
<dbReference type="Proteomes" id="UP000294847">
    <property type="component" value="Chromosome 3"/>
</dbReference>
<dbReference type="EMBL" id="CP034206">
    <property type="protein sequence ID" value="QBZ58937.1"/>
    <property type="molecule type" value="Genomic_DNA"/>
</dbReference>
<sequence length="78" mass="8270">MLKGPVDLVEEAMLYGKRHNVGVGWTCITNMGTFPKAGNLSTDIGSSKKSGVGASCGISRDACEELGVWYQFPCKTVA</sequence>
<proteinExistence type="predicted"/>
<gene>
    <name evidence="1" type="ORF">PoMZ_03896</name>
</gene>
<evidence type="ECO:0000313" key="1">
    <source>
        <dbReference type="EMBL" id="QBZ58937.1"/>
    </source>
</evidence>
<evidence type="ECO:0000313" key="2">
    <source>
        <dbReference type="Proteomes" id="UP000294847"/>
    </source>
</evidence>
<organism evidence="1 2">
    <name type="scientific">Pyricularia oryzae</name>
    <name type="common">Rice blast fungus</name>
    <name type="synonym">Magnaporthe oryzae</name>
    <dbReference type="NCBI Taxonomy" id="318829"/>
    <lineage>
        <taxon>Eukaryota</taxon>
        <taxon>Fungi</taxon>
        <taxon>Dikarya</taxon>
        <taxon>Ascomycota</taxon>
        <taxon>Pezizomycotina</taxon>
        <taxon>Sordariomycetes</taxon>
        <taxon>Sordariomycetidae</taxon>
        <taxon>Magnaporthales</taxon>
        <taxon>Pyriculariaceae</taxon>
        <taxon>Pyricularia</taxon>
    </lineage>
</organism>
<accession>A0A4P7N8A3</accession>
<reference evidence="1 2" key="1">
    <citation type="journal article" date="2019" name="Mol. Biol. Evol.">
        <title>Blast fungal genomes show frequent chromosomal changes, gene gains and losses, and effector gene turnover.</title>
        <authorList>
            <person name="Gomez Luciano L.B."/>
            <person name="Jason Tsai I."/>
            <person name="Chuma I."/>
            <person name="Tosa Y."/>
            <person name="Chen Y.H."/>
            <person name="Li J.Y."/>
            <person name="Li M.Y."/>
            <person name="Jade Lu M.Y."/>
            <person name="Nakayashiki H."/>
            <person name="Li W.H."/>
        </authorList>
    </citation>
    <scope>NUCLEOTIDE SEQUENCE [LARGE SCALE GENOMIC DNA]</scope>
    <source>
        <strain evidence="1">MZ5-1-6</strain>
    </source>
</reference>